<reference evidence="3" key="1">
    <citation type="submission" date="2021-08" db="EMBL/GenBank/DDBJ databases">
        <title>Flavobacterium sp. strain CC-SYL302.</title>
        <authorList>
            <person name="Lin S.-Y."/>
            <person name="Lee T.-H."/>
            <person name="Young C.-C."/>
        </authorList>
    </citation>
    <scope>NUCLEOTIDE SEQUENCE</scope>
    <source>
        <strain evidence="3">CC-SYL302</strain>
    </source>
</reference>
<name>A0ABY6M0V5_9FLAO</name>
<keyword evidence="2" id="KW-0732">Signal</keyword>
<evidence type="ECO:0000256" key="2">
    <source>
        <dbReference type="SAM" id="SignalP"/>
    </source>
</evidence>
<proteinExistence type="predicted"/>
<feature type="chain" id="PRO_5046054590" evidence="2">
    <location>
        <begin position="23"/>
        <end position="171"/>
    </location>
</feature>
<accession>A0ABY6M0V5</accession>
<feature type="region of interest" description="Disordered" evidence="1">
    <location>
        <begin position="116"/>
        <end position="171"/>
    </location>
</feature>
<feature type="signal peptide" evidence="2">
    <location>
        <begin position="1"/>
        <end position="22"/>
    </location>
</feature>
<feature type="compositionally biased region" description="Basic and acidic residues" evidence="1">
    <location>
        <begin position="161"/>
        <end position="171"/>
    </location>
</feature>
<protein>
    <submittedName>
        <fullName evidence="3">Uncharacterized protein</fullName>
    </submittedName>
</protein>
<dbReference type="Proteomes" id="UP001163328">
    <property type="component" value="Chromosome"/>
</dbReference>
<evidence type="ECO:0000313" key="4">
    <source>
        <dbReference type="Proteomes" id="UP001163328"/>
    </source>
</evidence>
<evidence type="ECO:0000313" key="3">
    <source>
        <dbReference type="EMBL" id="UYW02194.1"/>
    </source>
</evidence>
<dbReference type="EMBL" id="CP081495">
    <property type="protein sequence ID" value="UYW02194.1"/>
    <property type="molecule type" value="Genomic_DNA"/>
</dbReference>
<evidence type="ECO:0000256" key="1">
    <source>
        <dbReference type="SAM" id="MobiDB-lite"/>
    </source>
</evidence>
<sequence>MKIKMFILFVFFSAICATESQAQVNININVNSLPEWAPKRYIPETRYYFIPEIGVYYDIPTRMYIYPHKKGWVRNRHLPKHYAKYNLNACYKVSLYDIGPNPYVYYDTHVKKYPKNYRKGNYQPVRNQHHGPKKNGYNNGKGNKYGHDKGPNKHYKHPNRNHVDRNSHFNR</sequence>
<keyword evidence="4" id="KW-1185">Reference proteome</keyword>
<dbReference type="RefSeq" id="WP_264434692.1">
    <property type="nucleotide sequence ID" value="NZ_CP081495.1"/>
</dbReference>
<gene>
    <name evidence="3" type="ORF">K5I29_04630</name>
</gene>
<organism evidence="3 4">
    <name type="scientific">Flavobacterium agricola</name>
    <dbReference type="NCBI Taxonomy" id="2870839"/>
    <lineage>
        <taxon>Bacteria</taxon>
        <taxon>Pseudomonadati</taxon>
        <taxon>Bacteroidota</taxon>
        <taxon>Flavobacteriia</taxon>
        <taxon>Flavobacteriales</taxon>
        <taxon>Flavobacteriaceae</taxon>
        <taxon>Flavobacterium</taxon>
    </lineage>
</organism>